<evidence type="ECO:0000256" key="3">
    <source>
        <dbReference type="ARBA" id="ARBA00023163"/>
    </source>
</evidence>
<dbReference type="InterPro" id="IPR036390">
    <property type="entry name" value="WH_DNA-bd_sf"/>
</dbReference>
<keyword evidence="1" id="KW-0805">Transcription regulation</keyword>
<feature type="domain" description="HTH hxlR-type" evidence="4">
    <location>
        <begin position="14"/>
        <end position="79"/>
    </location>
</feature>
<sequence>MCIESERAPDKAISPATADVIFQTLTGRWVLQILVALSSRELRFTSLRREIPKVSANVLTTRLRELEAVLACHGIFIQP</sequence>
<keyword evidence="2" id="KW-0238">DNA-binding</keyword>
<accession>A0A0B8ZG23</accession>
<comment type="caution">
    <text evidence="5">The sequence shown here is derived from an EMBL/GenBank/DDBJ whole genome shotgun (WGS) entry which is preliminary data.</text>
</comment>
<dbReference type="RefSeq" id="WP_082813155.1">
    <property type="nucleotide sequence ID" value="NZ_JRVC01000013.1"/>
</dbReference>
<protein>
    <submittedName>
        <fullName evidence="5">HxlR-like helix-turn-helix</fullName>
    </submittedName>
</protein>
<proteinExistence type="predicted"/>
<dbReference type="Gene3D" id="1.10.10.10">
    <property type="entry name" value="Winged helix-like DNA-binding domain superfamily/Winged helix DNA-binding domain"/>
    <property type="match status" value="1"/>
</dbReference>
<dbReference type="PANTHER" id="PTHR33204:SF29">
    <property type="entry name" value="TRANSCRIPTIONAL REGULATOR"/>
    <property type="match status" value="1"/>
</dbReference>
<dbReference type="InterPro" id="IPR036388">
    <property type="entry name" value="WH-like_DNA-bd_sf"/>
</dbReference>
<keyword evidence="3" id="KW-0804">Transcription</keyword>
<evidence type="ECO:0000313" key="5">
    <source>
        <dbReference type="EMBL" id="KHS45245.1"/>
    </source>
</evidence>
<dbReference type="SUPFAM" id="SSF46785">
    <property type="entry name" value="Winged helix' DNA-binding domain"/>
    <property type="match status" value="1"/>
</dbReference>
<dbReference type="Proteomes" id="UP000031338">
    <property type="component" value="Unassembled WGS sequence"/>
</dbReference>
<evidence type="ECO:0000259" key="4">
    <source>
        <dbReference type="PROSITE" id="PS51118"/>
    </source>
</evidence>
<evidence type="ECO:0000256" key="2">
    <source>
        <dbReference type="ARBA" id="ARBA00023125"/>
    </source>
</evidence>
<evidence type="ECO:0000313" key="6">
    <source>
        <dbReference type="Proteomes" id="UP000031338"/>
    </source>
</evidence>
<reference evidence="5 6" key="1">
    <citation type="submission" date="2014-10" db="EMBL/GenBank/DDBJ databases">
        <title>Draft genome sequence of Novosphingobium subterraneum DSM 12447.</title>
        <authorList>
            <person name="Gan H.M."/>
            <person name="Gan H.Y."/>
            <person name="Savka M.A."/>
        </authorList>
    </citation>
    <scope>NUCLEOTIDE SEQUENCE [LARGE SCALE GENOMIC DNA]</scope>
    <source>
        <strain evidence="5 6">DSM 12447</strain>
    </source>
</reference>
<evidence type="ECO:0000256" key="1">
    <source>
        <dbReference type="ARBA" id="ARBA00023015"/>
    </source>
</evidence>
<dbReference type="STRING" id="48936.NJ75_02834"/>
<organism evidence="5 6">
    <name type="scientific">Novosphingobium subterraneum</name>
    <dbReference type="NCBI Taxonomy" id="48936"/>
    <lineage>
        <taxon>Bacteria</taxon>
        <taxon>Pseudomonadati</taxon>
        <taxon>Pseudomonadota</taxon>
        <taxon>Alphaproteobacteria</taxon>
        <taxon>Sphingomonadales</taxon>
        <taxon>Sphingomonadaceae</taxon>
        <taxon>Novosphingobium</taxon>
    </lineage>
</organism>
<keyword evidence="6" id="KW-1185">Reference proteome</keyword>
<dbReference type="PROSITE" id="PS51118">
    <property type="entry name" value="HTH_HXLR"/>
    <property type="match status" value="1"/>
</dbReference>
<dbReference type="PANTHER" id="PTHR33204">
    <property type="entry name" value="TRANSCRIPTIONAL REGULATOR, MARR FAMILY"/>
    <property type="match status" value="1"/>
</dbReference>
<dbReference type="EMBL" id="JRVC01000013">
    <property type="protein sequence ID" value="KHS45245.1"/>
    <property type="molecule type" value="Genomic_DNA"/>
</dbReference>
<dbReference type="Pfam" id="PF01638">
    <property type="entry name" value="HxlR"/>
    <property type="match status" value="1"/>
</dbReference>
<gene>
    <name evidence="5" type="ORF">NJ75_02834</name>
</gene>
<name>A0A0B8ZG23_9SPHN</name>
<dbReference type="GO" id="GO:0003677">
    <property type="term" value="F:DNA binding"/>
    <property type="evidence" value="ECO:0007669"/>
    <property type="project" value="UniProtKB-KW"/>
</dbReference>
<dbReference type="AlphaFoldDB" id="A0A0B8ZG23"/>
<dbReference type="InterPro" id="IPR002577">
    <property type="entry name" value="HTH_HxlR"/>
</dbReference>